<gene>
    <name evidence="3" type="ORF">HNR50_003839</name>
</gene>
<evidence type="ECO:0000313" key="3">
    <source>
        <dbReference type="EMBL" id="MBB6482150.1"/>
    </source>
</evidence>
<dbReference type="Proteomes" id="UP000587760">
    <property type="component" value="Unassembled WGS sequence"/>
</dbReference>
<evidence type="ECO:0000259" key="2">
    <source>
        <dbReference type="PROSITE" id="PS50110"/>
    </source>
</evidence>
<evidence type="ECO:0000256" key="1">
    <source>
        <dbReference type="PROSITE-ProRule" id="PRU00169"/>
    </source>
</evidence>
<reference evidence="3 4" key="1">
    <citation type="submission" date="2020-08" db="EMBL/GenBank/DDBJ databases">
        <title>Genomic Encyclopedia of Type Strains, Phase IV (KMG-IV): sequencing the most valuable type-strain genomes for metagenomic binning, comparative biology and taxonomic classification.</title>
        <authorList>
            <person name="Goeker M."/>
        </authorList>
    </citation>
    <scope>NUCLEOTIDE SEQUENCE [LARGE SCALE GENOMIC DNA]</scope>
    <source>
        <strain evidence="3 4">DSM 2461</strain>
    </source>
</reference>
<feature type="domain" description="Response regulatory" evidence="2">
    <location>
        <begin position="8"/>
        <end position="136"/>
    </location>
</feature>
<dbReference type="SMART" id="SM00448">
    <property type="entry name" value="REC"/>
    <property type="match status" value="1"/>
</dbReference>
<keyword evidence="4" id="KW-1185">Reference proteome</keyword>
<dbReference type="Pfam" id="PF00072">
    <property type="entry name" value="Response_reg"/>
    <property type="match status" value="1"/>
</dbReference>
<dbReference type="RefSeq" id="WP_184748386.1">
    <property type="nucleotide sequence ID" value="NZ_JACHGJ010000010.1"/>
</dbReference>
<dbReference type="AlphaFoldDB" id="A0A841RGK7"/>
<dbReference type="GO" id="GO:0000160">
    <property type="term" value="P:phosphorelay signal transduction system"/>
    <property type="evidence" value="ECO:0007669"/>
    <property type="project" value="InterPro"/>
</dbReference>
<sequence>MIDVDRAPVLLVEDEEDHARFIVRTITALKGNTHPVIHLKNGKEALDFFIKNSRYQEGMDRLPLFILLDINMPMIDGFEVLEEIKKNETLRMVPVIMLTTTSRAEDIKRALNLGANDFIVKPVSFSDFTDKIRQLALYWGFVSDIKEIFC</sequence>
<dbReference type="SUPFAM" id="SSF52172">
    <property type="entry name" value="CheY-like"/>
    <property type="match status" value="1"/>
</dbReference>
<comment type="caution">
    <text evidence="3">The sequence shown here is derived from an EMBL/GenBank/DDBJ whole genome shotgun (WGS) entry which is preliminary data.</text>
</comment>
<dbReference type="InterPro" id="IPR001789">
    <property type="entry name" value="Sig_transdc_resp-reg_receiver"/>
</dbReference>
<evidence type="ECO:0000313" key="4">
    <source>
        <dbReference type="Proteomes" id="UP000587760"/>
    </source>
</evidence>
<dbReference type="PROSITE" id="PS50110">
    <property type="entry name" value="RESPONSE_REGULATORY"/>
    <property type="match status" value="1"/>
</dbReference>
<dbReference type="Gene3D" id="3.40.50.2300">
    <property type="match status" value="1"/>
</dbReference>
<dbReference type="CDD" id="cd17557">
    <property type="entry name" value="REC_Rcp-like"/>
    <property type="match status" value="1"/>
</dbReference>
<dbReference type="InterPro" id="IPR052893">
    <property type="entry name" value="TCS_response_regulator"/>
</dbReference>
<feature type="modified residue" description="4-aspartylphosphate" evidence="1">
    <location>
        <position position="69"/>
    </location>
</feature>
<protein>
    <submittedName>
        <fullName evidence="3">CheY-like chemotaxis protein</fullName>
    </submittedName>
</protein>
<dbReference type="EMBL" id="JACHGJ010000010">
    <property type="protein sequence ID" value="MBB6482150.1"/>
    <property type="molecule type" value="Genomic_DNA"/>
</dbReference>
<dbReference type="PANTHER" id="PTHR44520">
    <property type="entry name" value="RESPONSE REGULATOR RCP1-RELATED"/>
    <property type="match status" value="1"/>
</dbReference>
<organism evidence="3 4">
    <name type="scientific">Spirochaeta isovalerica</name>
    <dbReference type="NCBI Taxonomy" id="150"/>
    <lineage>
        <taxon>Bacteria</taxon>
        <taxon>Pseudomonadati</taxon>
        <taxon>Spirochaetota</taxon>
        <taxon>Spirochaetia</taxon>
        <taxon>Spirochaetales</taxon>
        <taxon>Spirochaetaceae</taxon>
        <taxon>Spirochaeta</taxon>
    </lineage>
</organism>
<dbReference type="PANTHER" id="PTHR44520:SF2">
    <property type="entry name" value="RESPONSE REGULATOR RCP1"/>
    <property type="match status" value="1"/>
</dbReference>
<proteinExistence type="predicted"/>
<keyword evidence="1" id="KW-0597">Phosphoprotein</keyword>
<accession>A0A841RGK7</accession>
<dbReference type="InterPro" id="IPR011006">
    <property type="entry name" value="CheY-like_superfamily"/>
</dbReference>
<name>A0A841RGK7_9SPIO</name>